<organism evidence="17 18">
    <name type="scientific">Polymorphobacter multimanifer</name>
    <dbReference type="NCBI Taxonomy" id="1070431"/>
    <lineage>
        <taxon>Bacteria</taxon>
        <taxon>Pseudomonadati</taxon>
        <taxon>Pseudomonadota</taxon>
        <taxon>Alphaproteobacteria</taxon>
        <taxon>Sphingomonadales</taxon>
        <taxon>Sphingosinicellaceae</taxon>
        <taxon>Polymorphobacter</taxon>
    </lineage>
</organism>
<feature type="domain" description="Riboflavin kinase" evidence="16">
    <location>
        <begin position="183"/>
        <end position="307"/>
    </location>
</feature>
<evidence type="ECO:0000313" key="17">
    <source>
        <dbReference type="EMBL" id="MBB6228243.1"/>
    </source>
</evidence>
<proteinExistence type="inferred from homology"/>
<name>A0A841LB94_9SPHN</name>
<dbReference type="NCBIfam" id="NF004160">
    <property type="entry name" value="PRK05627.1-3"/>
    <property type="match status" value="1"/>
</dbReference>
<accession>A0A841LB94</accession>
<dbReference type="PIRSF" id="PIRSF004491">
    <property type="entry name" value="FAD_Synth"/>
    <property type="match status" value="1"/>
</dbReference>
<evidence type="ECO:0000256" key="6">
    <source>
        <dbReference type="ARBA" id="ARBA00022679"/>
    </source>
</evidence>
<reference evidence="17 18" key="1">
    <citation type="submission" date="2020-08" db="EMBL/GenBank/DDBJ databases">
        <title>Genomic Encyclopedia of Type Strains, Phase IV (KMG-IV): sequencing the most valuable type-strain genomes for metagenomic binning, comparative biology and taxonomic classification.</title>
        <authorList>
            <person name="Goeker M."/>
        </authorList>
    </citation>
    <scope>NUCLEOTIDE SEQUENCE [LARGE SCALE GENOMIC DNA]</scope>
    <source>
        <strain evidence="17 18">DSM 102189</strain>
    </source>
</reference>
<evidence type="ECO:0000313" key="18">
    <source>
        <dbReference type="Proteomes" id="UP000538147"/>
    </source>
</evidence>
<dbReference type="Proteomes" id="UP000538147">
    <property type="component" value="Unassembled WGS sequence"/>
</dbReference>
<dbReference type="GO" id="GO:0005524">
    <property type="term" value="F:ATP binding"/>
    <property type="evidence" value="ECO:0007669"/>
    <property type="project" value="UniProtKB-UniRule"/>
</dbReference>
<keyword evidence="10 15" id="KW-0274">FAD</keyword>
<dbReference type="PANTHER" id="PTHR22749">
    <property type="entry name" value="RIBOFLAVIN KINASE/FMN ADENYLYLTRANSFERASE"/>
    <property type="match status" value="1"/>
</dbReference>
<dbReference type="SMART" id="SM00904">
    <property type="entry name" value="Flavokinase"/>
    <property type="match status" value="1"/>
</dbReference>
<keyword evidence="7 15" id="KW-0548">Nucleotidyltransferase</keyword>
<evidence type="ECO:0000256" key="8">
    <source>
        <dbReference type="ARBA" id="ARBA00022741"/>
    </source>
</evidence>
<dbReference type="RefSeq" id="WP_184200211.1">
    <property type="nucleotide sequence ID" value="NZ_BMOX01000067.1"/>
</dbReference>
<evidence type="ECO:0000256" key="5">
    <source>
        <dbReference type="ARBA" id="ARBA00022643"/>
    </source>
</evidence>
<evidence type="ECO:0000256" key="1">
    <source>
        <dbReference type="ARBA" id="ARBA00002121"/>
    </source>
</evidence>
<comment type="pathway">
    <text evidence="2 15">Cofactor biosynthesis; FAD biosynthesis; FAD from FMN: step 1/1.</text>
</comment>
<dbReference type="GO" id="GO:0003919">
    <property type="term" value="F:FMN adenylyltransferase activity"/>
    <property type="evidence" value="ECO:0007669"/>
    <property type="project" value="UniProtKB-UniRule"/>
</dbReference>
<dbReference type="AlphaFoldDB" id="A0A841LB94"/>
<evidence type="ECO:0000256" key="12">
    <source>
        <dbReference type="ARBA" id="ARBA00023268"/>
    </source>
</evidence>
<dbReference type="GO" id="GO:0008531">
    <property type="term" value="F:riboflavin kinase activity"/>
    <property type="evidence" value="ECO:0007669"/>
    <property type="project" value="UniProtKB-UniRule"/>
</dbReference>
<gene>
    <name evidence="17" type="ORF">FHS79_002428</name>
</gene>
<dbReference type="CDD" id="cd02064">
    <property type="entry name" value="FAD_synthetase_N"/>
    <property type="match status" value="1"/>
</dbReference>
<dbReference type="GO" id="GO:0009398">
    <property type="term" value="P:FMN biosynthetic process"/>
    <property type="evidence" value="ECO:0007669"/>
    <property type="project" value="UniProtKB-UniRule"/>
</dbReference>
<dbReference type="Gene3D" id="2.40.30.30">
    <property type="entry name" value="Riboflavin kinase-like"/>
    <property type="match status" value="1"/>
</dbReference>
<dbReference type="SUPFAM" id="SSF52374">
    <property type="entry name" value="Nucleotidylyl transferase"/>
    <property type="match status" value="1"/>
</dbReference>
<dbReference type="SUPFAM" id="SSF82114">
    <property type="entry name" value="Riboflavin kinase-like"/>
    <property type="match status" value="1"/>
</dbReference>
<keyword evidence="8 15" id="KW-0547">Nucleotide-binding</keyword>
<dbReference type="Gene3D" id="3.40.50.620">
    <property type="entry name" value="HUPs"/>
    <property type="match status" value="1"/>
</dbReference>
<evidence type="ECO:0000256" key="13">
    <source>
        <dbReference type="ARBA" id="ARBA00047880"/>
    </source>
</evidence>
<dbReference type="InterPro" id="IPR014729">
    <property type="entry name" value="Rossmann-like_a/b/a_fold"/>
</dbReference>
<evidence type="ECO:0000256" key="4">
    <source>
        <dbReference type="ARBA" id="ARBA00022630"/>
    </source>
</evidence>
<dbReference type="InterPro" id="IPR002606">
    <property type="entry name" value="Riboflavin_kinase_bac"/>
</dbReference>
<dbReference type="InterPro" id="IPR023468">
    <property type="entry name" value="Riboflavin_kinase"/>
</dbReference>
<comment type="catalytic activity">
    <reaction evidence="13 15">
        <text>riboflavin + ATP = FMN + ADP + H(+)</text>
        <dbReference type="Rhea" id="RHEA:14357"/>
        <dbReference type="ChEBI" id="CHEBI:15378"/>
        <dbReference type="ChEBI" id="CHEBI:30616"/>
        <dbReference type="ChEBI" id="CHEBI:57986"/>
        <dbReference type="ChEBI" id="CHEBI:58210"/>
        <dbReference type="ChEBI" id="CHEBI:456216"/>
        <dbReference type="EC" id="2.7.1.26"/>
    </reaction>
</comment>
<dbReference type="InterPro" id="IPR023465">
    <property type="entry name" value="Riboflavin_kinase_dom_sf"/>
</dbReference>
<dbReference type="EMBL" id="JACIIV010000016">
    <property type="protein sequence ID" value="MBB6228243.1"/>
    <property type="molecule type" value="Genomic_DNA"/>
</dbReference>
<evidence type="ECO:0000259" key="16">
    <source>
        <dbReference type="SMART" id="SM00904"/>
    </source>
</evidence>
<evidence type="ECO:0000256" key="11">
    <source>
        <dbReference type="ARBA" id="ARBA00022840"/>
    </source>
</evidence>
<protein>
    <recommendedName>
        <fullName evidence="15">Riboflavin biosynthesis protein</fullName>
    </recommendedName>
    <domain>
        <recommendedName>
            <fullName evidence="15">Riboflavin kinase</fullName>
            <ecNumber evidence="15">2.7.1.26</ecNumber>
        </recommendedName>
        <alternativeName>
            <fullName evidence="15">Flavokinase</fullName>
        </alternativeName>
    </domain>
    <domain>
        <recommendedName>
            <fullName evidence="15">FMN adenylyltransferase</fullName>
            <ecNumber evidence="15">2.7.7.2</ecNumber>
        </recommendedName>
        <alternativeName>
            <fullName evidence="15">FAD pyrophosphorylase</fullName>
        </alternativeName>
        <alternativeName>
            <fullName evidence="15">FAD synthase</fullName>
        </alternativeName>
    </domain>
</protein>
<keyword evidence="12" id="KW-0511">Multifunctional enzyme</keyword>
<dbReference type="EC" id="2.7.7.2" evidence="15"/>
<evidence type="ECO:0000256" key="7">
    <source>
        <dbReference type="ARBA" id="ARBA00022695"/>
    </source>
</evidence>
<sequence>MDLITGGAPLPANMRGGVVALGNFDGFHAGHQAVVGAALAAARAAGVPTLVASFDPHPARLFQPGLPPFRLTDPAQWQALLGAFGVDAAVLIPFDGALASLSAEAFVQEWLVGRLGVSGVVTGADFTFGRAREGDVTHLAALGATHGFTAKVVGAVTDSGGTISSTRIRAALRAADPAAAAALLTRRFAVRAEVIHGAKLGRQLGFPTANMALGDYVRPAYGVYAVWVRLPSGERIGGVANLGVRPMIEPPVELLETWLLDWDGDLYGQTLEVELVAYLRPEMKLDGLDALIAQVMRDAEDARTVLKLSVEP</sequence>
<keyword evidence="11 15" id="KW-0067">ATP-binding</keyword>
<keyword evidence="6 15" id="KW-0808">Transferase</keyword>
<evidence type="ECO:0000256" key="14">
    <source>
        <dbReference type="ARBA" id="ARBA00049494"/>
    </source>
</evidence>
<comment type="caution">
    <text evidence="17">The sequence shown here is derived from an EMBL/GenBank/DDBJ whole genome shotgun (WGS) entry which is preliminary data.</text>
</comment>
<dbReference type="EC" id="2.7.1.26" evidence="15"/>
<evidence type="ECO:0000256" key="10">
    <source>
        <dbReference type="ARBA" id="ARBA00022827"/>
    </source>
</evidence>
<dbReference type="FunFam" id="3.40.50.620:FF:000021">
    <property type="entry name" value="Riboflavin biosynthesis protein"/>
    <property type="match status" value="1"/>
</dbReference>
<dbReference type="InterPro" id="IPR015865">
    <property type="entry name" value="Riboflavin_kinase_bac/euk"/>
</dbReference>
<dbReference type="NCBIfam" id="TIGR00083">
    <property type="entry name" value="ribF"/>
    <property type="match status" value="1"/>
</dbReference>
<evidence type="ECO:0000256" key="3">
    <source>
        <dbReference type="ARBA" id="ARBA00005201"/>
    </source>
</evidence>
<evidence type="ECO:0000256" key="15">
    <source>
        <dbReference type="PIRNR" id="PIRNR004491"/>
    </source>
</evidence>
<comment type="similarity">
    <text evidence="15">Belongs to the ribF family.</text>
</comment>
<dbReference type="Pfam" id="PF06574">
    <property type="entry name" value="FAD_syn"/>
    <property type="match status" value="1"/>
</dbReference>
<dbReference type="GO" id="GO:0006747">
    <property type="term" value="P:FAD biosynthetic process"/>
    <property type="evidence" value="ECO:0007669"/>
    <property type="project" value="UniProtKB-UniRule"/>
</dbReference>
<evidence type="ECO:0000256" key="9">
    <source>
        <dbReference type="ARBA" id="ARBA00022777"/>
    </source>
</evidence>
<dbReference type="InterPro" id="IPR015864">
    <property type="entry name" value="FAD_synthase"/>
</dbReference>
<dbReference type="Pfam" id="PF01687">
    <property type="entry name" value="Flavokinase"/>
    <property type="match status" value="1"/>
</dbReference>
<keyword evidence="4 15" id="KW-0285">Flavoprotein</keyword>
<evidence type="ECO:0000256" key="2">
    <source>
        <dbReference type="ARBA" id="ARBA00004726"/>
    </source>
</evidence>
<comment type="catalytic activity">
    <reaction evidence="14 15">
        <text>FMN + ATP + H(+) = FAD + diphosphate</text>
        <dbReference type="Rhea" id="RHEA:17237"/>
        <dbReference type="ChEBI" id="CHEBI:15378"/>
        <dbReference type="ChEBI" id="CHEBI:30616"/>
        <dbReference type="ChEBI" id="CHEBI:33019"/>
        <dbReference type="ChEBI" id="CHEBI:57692"/>
        <dbReference type="ChEBI" id="CHEBI:58210"/>
        <dbReference type="EC" id="2.7.7.2"/>
    </reaction>
</comment>
<dbReference type="GO" id="GO:0009231">
    <property type="term" value="P:riboflavin biosynthetic process"/>
    <property type="evidence" value="ECO:0007669"/>
    <property type="project" value="InterPro"/>
</dbReference>
<dbReference type="PANTHER" id="PTHR22749:SF6">
    <property type="entry name" value="RIBOFLAVIN KINASE"/>
    <property type="match status" value="1"/>
</dbReference>
<comment type="pathway">
    <text evidence="3 15">Cofactor biosynthesis; FMN biosynthesis; FMN from riboflavin (ATP route): step 1/1.</text>
</comment>
<dbReference type="UniPathway" id="UPA00277">
    <property type="reaction ID" value="UER00407"/>
</dbReference>
<comment type="function">
    <text evidence="1">Catalyzes the phosphorylation of riboflavin to FMN followed by the adenylation of FMN to FAD.</text>
</comment>
<keyword evidence="18" id="KW-1185">Reference proteome</keyword>
<dbReference type="UniPathway" id="UPA00276">
    <property type="reaction ID" value="UER00406"/>
</dbReference>
<keyword evidence="9 15" id="KW-0418">Kinase</keyword>
<keyword evidence="5 15" id="KW-0288">FMN</keyword>